<dbReference type="PROSITE" id="PS50893">
    <property type="entry name" value="ABC_TRANSPORTER_2"/>
    <property type="match status" value="1"/>
</dbReference>
<dbReference type="InterPro" id="IPR027417">
    <property type="entry name" value="P-loop_NTPase"/>
</dbReference>
<sequence length="262" mass="29202">MRAIEIKNLSKSFESKDSRVEALRNINLNVESGDICGIIGMSGAGKSTLIRCLNYLEKPTSGQVIVYGKELGQLNEAELRAQRQEISMIFQHFNLLQQKNVIDNVIFPLTLQGVKKKEARAKAFELLAKVGLEDKAKSYPSQLSGGQQQRVAIARALASNPKILLCDEATSALDPQTTASILTLLKEINREYGITIVLITHQMSVVKAICNKVAIIDDGELIESGRIDEVNLPEDKFFWLNKENELKNREQREGKEAKDYVG</sequence>
<dbReference type="GO" id="GO:0016887">
    <property type="term" value="F:ATP hydrolysis activity"/>
    <property type="evidence" value="ECO:0007669"/>
    <property type="project" value="InterPro"/>
</dbReference>
<dbReference type="InterPro" id="IPR003439">
    <property type="entry name" value="ABC_transporter-like_ATP-bd"/>
</dbReference>
<dbReference type="GO" id="GO:0098796">
    <property type="term" value="C:membrane protein complex"/>
    <property type="evidence" value="ECO:0007669"/>
    <property type="project" value="UniProtKB-ARBA"/>
</dbReference>
<gene>
    <name evidence="9" type="ORF">CSX01_09325</name>
</gene>
<keyword evidence="3" id="KW-0547">Nucleotide-binding</keyword>
<dbReference type="PROSITE" id="PS00211">
    <property type="entry name" value="ABC_TRANSPORTER_1"/>
    <property type="match status" value="1"/>
</dbReference>
<dbReference type="GO" id="GO:0022857">
    <property type="term" value="F:transmembrane transporter activity"/>
    <property type="evidence" value="ECO:0007669"/>
    <property type="project" value="UniProtKB-ARBA"/>
</dbReference>
<keyword evidence="6" id="KW-0029">Amino-acid transport</keyword>
<protein>
    <submittedName>
        <fullName evidence="9">ABC transporter</fullName>
    </submittedName>
</protein>
<comment type="caution">
    <text evidence="9">The sequence shown here is derived from an EMBL/GenBank/DDBJ whole genome shotgun (WGS) entry which is preliminary data.</text>
</comment>
<dbReference type="GO" id="GO:0005524">
    <property type="term" value="F:ATP binding"/>
    <property type="evidence" value="ECO:0007669"/>
    <property type="project" value="UniProtKB-KW"/>
</dbReference>
<keyword evidence="7" id="KW-0472">Membrane</keyword>
<evidence type="ECO:0000313" key="10">
    <source>
        <dbReference type="Proteomes" id="UP000225889"/>
    </source>
</evidence>
<reference evidence="9 10" key="2">
    <citation type="submission" date="2017-10" db="EMBL/GenBank/DDBJ databases">
        <authorList>
            <person name="Banno H."/>
            <person name="Chua N.-H."/>
        </authorList>
    </citation>
    <scope>NUCLEOTIDE SEQUENCE [LARGE SCALE GENOMIC DNA]</scope>
    <source>
        <strain evidence="9 10">JK626</strain>
    </source>
</reference>
<evidence type="ECO:0000256" key="6">
    <source>
        <dbReference type="ARBA" id="ARBA00022970"/>
    </source>
</evidence>
<keyword evidence="1" id="KW-0813">Transport</keyword>
<dbReference type="InterPro" id="IPR003593">
    <property type="entry name" value="AAA+_ATPase"/>
</dbReference>
<keyword evidence="4" id="KW-0067">ATP-binding</keyword>
<evidence type="ECO:0000259" key="8">
    <source>
        <dbReference type="PROSITE" id="PS50893"/>
    </source>
</evidence>
<dbReference type="InterPro" id="IPR041701">
    <property type="entry name" value="MetN_ABC"/>
</dbReference>
<proteinExistence type="predicted"/>
<organism evidence="9 10">
    <name type="scientific">Pseudobutyrivibrio ruminis</name>
    <dbReference type="NCBI Taxonomy" id="46206"/>
    <lineage>
        <taxon>Bacteria</taxon>
        <taxon>Bacillati</taxon>
        <taxon>Bacillota</taxon>
        <taxon>Clostridia</taxon>
        <taxon>Lachnospirales</taxon>
        <taxon>Lachnospiraceae</taxon>
        <taxon>Pseudobutyrivibrio</taxon>
    </lineage>
</organism>
<reference evidence="9 10" key="1">
    <citation type="submission" date="2017-10" db="EMBL/GenBank/DDBJ databases">
        <title>Resolving the taxonomy of Roseburia spp., Eubacterium rectale and Agathobacter spp. through phylogenomic analysis.</title>
        <authorList>
            <person name="Sheridan P.O."/>
            <person name="Walker A.W."/>
            <person name="Duncan S.H."/>
            <person name="Scott K.P."/>
            <person name="Toole P.W.O."/>
            <person name="Luis P."/>
            <person name="Flint H.J."/>
        </authorList>
    </citation>
    <scope>NUCLEOTIDE SEQUENCE [LARGE SCALE GENOMIC DNA]</scope>
    <source>
        <strain evidence="9 10">JK626</strain>
    </source>
</reference>
<evidence type="ECO:0000256" key="4">
    <source>
        <dbReference type="ARBA" id="ARBA00022840"/>
    </source>
</evidence>
<dbReference type="InterPro" id="IPR017871">
    <property type="entry name" value="ABC_transporter-like_CS"/>
</dbReference>
<dbReference type="SMART" id="SM00382">
    <property type="entry name" value="AAA"/>
    <property type="match status" value="1"/>
</dbReference>
<evidence type="ECO:0000256" key="7">
    <source>
        <dbReference type="ARBA" id="ARBA00023136"/>
    </source>
</evidence>
<evidence type="ECO:0000256" key="3">
    <source>
        <dbReference type="ARBA" id="ARBA00022741"/>
    </source>
</evidence>
<dbReference type="FunFam" id="3.40.50.300:FF:000032">
    <property type="entry name" value="Export ABC transporter ATP-binding protein"/>
    <property type="match status" value="1"/>
</dbReference>
<evidence type="ECO:0000313" key="9">
    <source>
        <dbReference type="EMBL" id="PHU34608.1"/>
    </source>
</evidence>
<dbReference type="GO" id="GO:0006865">
    <property type="term" value="P:amino acid transport"/>
    <property type="evidence" value="ECO:0007669"/>
    <property type="project" value="UniProtKB-KW"/>
</dbReference>
<dbReference type="CDD" id="cd03258">
    <property type="entry name" value="ABC_MetN_methionine_transporter"/>
    <property type="match status" value="1"/>
</dbReference>
<dbReference type="EMBL" id="PDYF01000017">
    <property type="protein sequence ID" value="PHU34608.1"/>
    <property type="molecule type" value="Genomic_DNA"/>
</dbReference>
<dbReference type="AlphaFoldDB" id="A0A2G3DUA3"/>
<accession>A0A2G3DUA3</accession>
<feature type="domain" description="ABC transporter" evidence="8">
    <location>
        <begin position="4"/>
        <end position="243"/>
    </location>
</feature>
<evidence type="ECO:0000256" key="2">
    <source>
        <dbReference type="ARBA" id="ARBA00022475"/>
    </source>
</evidence>
<dbReference type="PANTHER" id="PTHR43166:SF30">
    <property type="entry name" value="METHIONINE IMPORT ATP-BINDING PROTEIN METN"/>
    <property type="match status" value="1"/>
</dbReference>
<evidence type="ECO:0000256" key="1">
    <source>
        <dbReference type="ARBA" id="ARBA00022448"/>
    </source>
</evidence>
<name>A0A2G3DUA3_9FIRM</name>
<keyword evidence="5" id="KW-1278">Translocase</keyword>
<dbReference type="Gene3D" id="3.40.50.300">
    <property type="entry name" value="P-loop containing nucleotide triphosphate hydrolases"/>
    <property type="match status" value="1"/>
</dbReference>
<dbReference type="InterPro" id="IPR050086">
    <property type="entry name" value="MetN_ABC_transporter-like"/>
</dbReference>
<dbReference type="SUPFAM" id="SSF52540">
    <property type="entry name" value="P-loop containing nucleoside triphosphate hydrolases"/>
    <property type="match status" value="1"/>
</dbReference>
<evidence type="ECO:0000256" key="5">
    <source>
        <dbReference type="ARBA" id="ARBA00022967"/>
    </source>
</evidence>
<dbReference type="Pfam" id="PF00005">
    <property type="entry name" value="ABC_tran"/>
    <property type="match status" value="1"/>
</dbReference>
<keyword evidence="2" id="KW-1003">Cell membrane</keyword>
<dbReference type="PANTHER" id="PTHR43166">
    <property type="entry name" value="AMINO ACID IMPORT ATP-BINDING PROTEIN"/>
    <property type="match status" value="1"/>
</dbReference>
<dbReference type="Proteomes" id="UP000225889">
    <property type="component" value="Unassembled WGS sequence"/>
</dbReference>